<dbReference type="EMBL" id="WKJO01000001">
    <property type="protein sequence ID" value="MRX21753.1"/>
    <property type="molecule type" value="Genomic_DNA"/>
</dbReference>
<dbReference type="SUPFAM" id="SSF52172">
    <property type="entry name" value="CheY-like"/>
    <property type="match status" value="1"/>
</dbReference>
<gene>
    <name evidence="1" type="ORF">GJR96_07260</name>
</gene>
<name>A0A6A8GF38_9EURY</name>
<sequence length="131" mass="14392">MSETTGEVTPQVLTYGEPPDEAWDVASGVDVRYTNSNHELLEGLTTRRPQLVLCLHAPPQYDGIEAVKTIRRFDAAVPVVLASRVQNTMTNLQAAQTQVTWCVELPADKSVADGLFDVVTDASEWFESQVS</sequence>
<keyword evidence="2" id="KW-1185">Reference proteome</keyword>
<proteinExistence type="predicted"/>
<accession>A0A6A8GF38</accession>
<dbReference type="AlphaFoldDB" id="A0A6A8GF38"/>
<organism evidence="1 2">
    <name type="scientific">Haloferax litoreum</name>
    <dbReference type="NCBI Taxonomy" id="2666140"/>
    <lineage>
        <taxon>Archaea</taxon>
        <taxon>Methanobacteriati</taxon>
        <taxon>Methanobacteriota</taxon>
        <taxon>Stenosarchaea group</taxon>
        <taxon>Halobacteria</taxon>
        <taxon>Halobacteriales</taxon>
        <taxon>Haloferacaceae</taxon>
        <taxon>Haloferax</taxon>
    </lineage>
</organism>
<dbReference type="InterPro" id="IPR011006">
    <property type="entry name" value="CheY-like_superfamily"/>
</dbReference>
<dbReference type="Gene3D" id="3.40.50.2300">
    <property type="match status" value="1"/>
</dbReference>
<dbReference type="RefSeq" id="WP_151162329.1">
    <property type="nucleotide sequence ID" value="NZ_WKJO01000001.1"/>
</dbReference>
<dbReference type="Proteomes" id="UP000439022">
    <property type="component" value="Unassembled WGS sequence"/>
</dbReference>
<protein>
    <submittedName>
        <fullName evidence="1">Response regulator</fullName>
    </submittedName>
</protein>
<comment type="caution">
    <text evidence="1">The sequence shown here is derived from an EMBL/GenBank/DDBJ whole genome shotgun (WGS) entry which is preliminary data.</text>
</comment>
<reference evidence="1 2" key="1">
    <citation type="submission" date="2019-11" db="EMBL/GenBank/DDBJ databases">
        <title>Whole genome sequence of Haloferax sp. MBLA0076.</title>
        <authorList>
            <person name="Seo M.-J."/>
            <person name="Cho E.-S."/>
        </authorList>
    </citation>
    <scope>NUCLEOTIDE SEQUENCE [LARGE SCALE GENOMIC DNA]</scope>
    <source>
        <strain evidence="1 2">MBLA0076</strain>
    </source>
</reference>
<evidence type="ECO:0000313" key="1">
    <source>
        <dbReference type="EMBL" id="MRX21753.1"/>
    </source>
</evidence>
<evidence type="ECO:0000313" key="2">
    <source>
        <dbReference type="Proteomes" id="UP000439022"/>
    </source>
</evidence>